<proteinExistence type="predicted"/>
<feature type="non-terminal residue" evidence="1">
    <location>
        <position position="364"/>
    </location>
</feature>
<dbReference type="Proteomes" id="UP001145114">
    <property type="component" value="Unassembled WGS sequence"/>
</dbReference>
<name>A0ACC1HFU6_9FUNG</name>
<sequence length="364" mass="37652">MLCLALVVFVDPVVEWLRLPTSMQTVGSPKFMASALAFSSGIMLYTGMAVLPSEAVAFFQDANQSSILVKYHRSVTVAFFIAGILLNWVIGKVVHRITPANSTISDGCVLHGPIPADLATPVSDCRPKSSDSGNSHSHGGSNLRAYLSGSAIHSHGAALSPSIPPVSPGECSPLLHSCHTRQPKAADSSSTAGVNNVDAAASKRSRTPTLESCADMDEAHSDVAQDVIVIDSASQAYSNPSYIPVHLSTPDFAHAALAGIQTAIALSIHKLTEGFIIYSSKQASPHLGAVILVTLLVHNFPEGMTLALSSTSSGVHSHARAFAIAAGVALFPSLAGAIIALLITSPHHATQGPGPSSHIVAASL</sequence>
<comment type="caution">
    <text evidence="1">The sequence shown here is derived from an EMBL/GenBank/DDBJ whole genome shotgun (WGS) entry which is preliminary data.</text>
</comment>
<gene>
    <name evidence="1" type="primary">ZRT3</name>
    <name evidence="1" type="ORF">EV182_001707</name>
</gene>
<protein>
    <submittedName>
        <fullName evidence="1">Zinc transporter</fullName>
    </submittedName>
</protein>
<organism evidence="1 2">
    <name type="scientific">Spiromyces aspiralis</name>
    <dbReference type="NCBI Taxonomy" id="68401"/>
    <lineage>
        <taxon>Eukaryota</taxon>
        <taxon>Fungi</taxon>
        <taxon>Fungi incertae sedis</taxon>
        <taxon>Zoopagomycota</taxon>
        <taxon>Kickxellomycotina</taxon>
        <taxon>Kickxellomycetes</taxon>
        <taxon>Kickxellales</taxon>
        <taxon>Kickxellaceae</taxon>
        <taxon>Spiromyces</taxon>
    </lineage>
</organism>
<dbReference type="EMBL" id="JAMZIH010005421">
    <property type="protein sequence ID" value="KAJ1675216.1"/>
    <property type="molecule type" value="Genomic_DNA"/>
</dbReference>
<accession>A0ACC1HFU6</accession>
<evidence type="ECO:0000313" key="2">
    <source>
        <dbReference type="Proteomes" id="UP001145114"/>
    </source>
</evidence>
<keyword evidence="2" id="KW-1185">Reference proteome</keyword>
<reference evidence="1" key="1">
    <citation type="submission" date="2022-06" db="EMBL/GenBank/DDBJ databases">
        <title>Phylogenomic reconstructions and comparative analyses of Kickxellomycotina fungi.</title>
        <authorList>
            <person name="Reynolds N.K."/>
            <person name="Stajich J.E."/>
            <person name="Barry K."/>
            <person name="Grigoriev I.V."/>
            <person name="Crous P."/>
            <person name="Smith M.E."/>
        </authorList>
    </citation>
    <scope>NUCLEOTIDE SEQUENCE</scope>
    <source>
        <strain evidence="1">RSA 2271</strain>
    </source>
</reference>
<evidence type="ECO:0000313" key="1">
    <source>
        <dbReference type="EMBL" id="KAJ1675216.1"/>
    </source>
</evidence>